<gene>
    <name evidence="4" type="ORF">NGM99_17035</name>
</gene>
<evidence type="ECO:0000313" key="5">
    <source>
        <dbReference type="Proteomes" id="UP001205906"/>
    </source>
</evidence>
<dbReference type="InterPro" id="IPR051474">
    <property type="entry name" value="Anti-sigma-K/W_factor"/>
</dbReference>
<keyword evidence="2" id="KW-0812">Transmembrane</keyword>
<accession>A0ABT1C9H9</accession>
<dbReference type="PANTHER" id="PTHR37461:SF1">
    <property type="entry name" value="ANTI-SIGMA-K FACTOR RSKA"/>
    <property type="match status" value="1"/>
</dbReference>
<proteinExistence type="predicted"/>
<name>A0ABT1C9H9_9HYPH</name>
<dbReference type="InterPro" id="IPR018764">
    <property type="entry name" value="RskA_C"/>
</dbReference>
<evidence type="ECO:0000313" key="4">
    <source>
        <dbReference type="EMBL" id="MCO6051492.1"/>
    </source>
</evidence>
<evidence type="ECO:0000259" key="3">
    <source>
        <dbReference type="Pfam" id="PF10099"/>
    </source>
</evidence>
<dbReference type="Pfam" id="PF10099">
    <property type="entry name" value="RskA_C"/>
    <property type="match status" value="1"/>
</dbReference>
<dbReference type="PANTHER" id="PTHR37461">
    <property type="entry name" value="ANTI-SIGMA-K FACTOR RSKA"/>
    <property type="match status" value="1"/>
</dbReference>
<evidence type="ECO:0000256" key="2">
    <source>
        <dbReference type="SAM" id="Phobius"/>
    </source>
</evidence>
<organism evidence="4 5">
    <name type="scientific">Mesorhizobium liriopis</name>
    <dbReference type="NCBI Taxonomy" id="2953882"/>
    <lineage>
        <taxon>Bacteria</taxon>
        <taxon>Pseudomonadati</taxon>
        <taxon>Pseudomonadota</taxon>
        <taxon>Alphaproteobacteria</taxon>
        <taxon>Hyphomicrobiales</taxon>
        <taxon>Phyllobacteriaceae</taxon>
        <taxon>Mesorhizobium</taxon>
    </lineage>
</organism>
<sequence length="239" mass="25052">MSHVDEQGEQGGDDLVAAEYVLGVLSAPEREAAARRVDADRAFAQIVDAWEARLAPLAAAYAEEAPPASVKAAIDRRLFASASDVARRGKTGIWSSLAFWRALSAAGIAAALLLAVQPLMQRPADLTQDRLVASLDAQNSDVRYLALYDRAADRVSLSHVSGERATDRDFELWMIEGQNAPVSVGVVPSGNTITLQLTDDLRAKLAAGAVLAISVEPTGGSPTGQPTGPVVAAGGLRDI</sequence>
<dbReference type="EMBL" id="JAMXQS010000008">
    <property type="protein sequence ID" value="MCO6051492.1"/>
    <property type="molecule type" value="Genomic_DNA"/>
</dbReference>
<dbReference type="RefSeq" id="WP_252821112.1">
    <property type="nucleotide sequence ID" value="NZ_JAMXQS010000008.1"/>
</dbReference>
<comment type="caution">
    <text evidence="4">The sequence shown here is derived from an EMBL/GenBank/DDBJ whole genome shotgun (WGS) entry which is preliminary data.</text>
</comment>
<protein>
    <submittedName>
        <fullName evidence="4">Anti-sigma factor</fullName>
    </submittedName>
</protein>
<dbReference type="Proteomes" id="UP001205906">
    <property type="component" value="Unassembled WGS sequence"/>
</dbReference>
<reference evidence="4 5" key="1">
    <citation type="submission" date="2022-06" db="EMBL/GenBank/DDBJ databases">
        <title>Mesorhizobium sp. strain RP14 Genome sequencing and assembly.</title>
        <authorList>
            <person name="Kim I."/>
        </authorList>
    </citation>
    <scope>NUCLEOTIDE SEQUENCE [LARGE SCALE GENOMIC DNA]</scope>
    <source>
        <strain evidence="5">RP14(2022)</strain>
    </source>
</reference>
<keyword evidence="5" id="KW-1185">Reference proteome</keyword>
<feature type="domain" description="Anti-sigma K factor RskA C-terminal" evidence="3">
    <location>
        <begin position="105"/>
        <end position="230"/>
    </location>
</feature>
<evidence type="ECO:0000256" key="1">
    <source>
        <dbReference type="SAM" id="MobiDB-lite"/>
    </source>
</evidence>
<keyword evidence="2" id="KW-1133">Transmembrane helix</keyword>
<feature type="transmembrane region" description="Helical" evidence="2">
    <location>
        <begin position="97"/>
        <end position="120"/>
    </location>
</feature>
<keyword evidence="2" id="KW-0472">Membrane</keyword>
<feature type="region of interest" description="Disordered" evidence="1">
    <location>
        <begin position="218"/>
        <end position="239"/>
    </location>
</feature>
<feature type="compositionally biased region" description="Low complexity" evidence="1">
    <location>
        <begin position="218"/>
        <end position="229"/>
    </location>
</feature>